<keyword evidence="2" id="KW-0539">Nucleus</keyword>
<sequence length="499" mass="54980">MAKLADAAKTLPAKPVADALLQQFLLGVRPIYPLVHASSFQRQYNSCWQGAQRQCSAPPDDPTFICLVAAVLYCAAATMNVEDWQAEPLKDCPKMVMAVQLRSALYNSLEVCGHQEKPTLHSLVSVLLAHSCTSEASGPFSCLKFVSMVSRIATSMGLHRDGPHTELGPVTLEIRRRVWWHILSMDAQATILNGSKPVFLPVAGDYDVPMVSTVHDDSLPGSPVARPTGSRSISISSKTSLVMLLATGHAEVGRFRGDLIQALQSRDGLHPKQVPMFSDQLTRLNARLDSIISCMPTQGIPERGMLPSRFVNMSPRTNRTLYEDNASEPTILAAWARIMLTMVKSEAAILFQKSLVGLEPPGYFDSAEAWETLIGSCITYLRNLLQMLQTPAFSPWTWYFKAHYAPVQCIFIILTYLQDHHSSKAAEAARYYADEIIELFAPKGDDLVFGGPGGGQDDFTFAGKISKQMVSSWRAILMLRTKIYASDVSLQNNGLGIWE</sequence>
<dbReference type="InterPro" id="IPR007219">
    <property type="entry name" value="XnlR_reg_dom"/>
</dbReference>
<dbReference type="PANTHER" id="PTHR31001">
    <property type="entry name" value="UNCHARACTERIZED TRANSCRIPTIONAL REGULATORY PROTEIN"/>
    <property type="match status" value="1"/>
</dbReference>
<name>A0ABR1RTD4_9PEZI</name>
<evidence type="ECO:0000313" key="5">
    <source>
        <dbReference type="Proteomes" id="UP001444661"/>
    </source>
</evidence>
<dbReference type="SMART" id="SM00906">
    <property type="entry name" value="Fungal_trans"/>
    <property type="match status" value="1"/>
</dbReference>
<reference evidence="4 5" key="1">
    <citation type="submission" date="2023-01" db="EMBL/GenBank/DDBJ databases">
        <title>Analysis of 21 Apiospora genomes using comparative genomics revels a genus with tremendous synthesis potential of carbohydrate active enzymes and secondary metabolites.</title>
        <authorList>
            <person name="Sorensen T."/>
        </authorList>
    </citation>
    <scope>NUCLEOTIDE SEQUENCE [LARGE SCALE GENOMIC DNA]</scope>
    <source>
        <strain evidence="4 5">CBS 33761</strain>
    </source>
</reference>
<keyword evidence="5" id="KW-1185">Reference proteome</keyword>
<comment type="subcellular location">
    <subcellularLocation>
        <location evidence="1">Nucleus</location>
    </subcellularLocation>
</comment>
<dbReference type="PANTHER" id="PTHR31001:SF40">
    <property type="entry name" value="ZN(II)2CYS6 TRANSCRIPTION FACTOR (EUROFUNG)"/>
    <property type="match status" value="1"/>
</dbReference>
<organism evidence="4 5">
    <name type="scientific">Apiospora rasikravindrae</name>
    <dbReference type="NCBI Taxonomy" id="990691"/>
    <lineage>
        <taxon>Eukaryota</taxon>
        <taxon>Fungi</taxon>
        <taxon>Dikarya</taxon>
        <taxon>Ascomycota</taxon>
        <taxon>Pezizomycotina</taxon>
        <taxon>Sordariomycetes</taxon>
        <taxon>Xylariomycetidae</taxon>
        <taxon>Amphisphaeriales</taxon>
        <taxon>Apiosporaceae</taxon>
        <taxon>Apiospora</taxon>
    </lineage>
</organism>
<protein>
    <recommendedName>
        <fullName evidence="3">Xylanolytic transcriptional activator regulatory domain-containing protein</fullName>
    </recommendedName>
</protein>
<proteinExistence type="predicted"/>
<dbReference type="Pfam" id="PF04082">
    <property type="entry name" value="Fungal_trans"/>
    <property type="match status" value="1"/>
</dbReference>
<comment type="caution">
    <text evidence="4">The sequence shown here is derived from an EMBL/GenBank/DDBJ whole genome shotgun (WGS) entry which is preliminary data.</text>
</comment>
<evidence type="ECO:0000259" key="3">
    <source>
        <dbReference type="SMART" id="SM00906"/>
    </source>
</evidence>
<feature type="domain" description="Xylanolytic transcriptional activator regulatory" evidence="3">
    <location>
        <begin position="142"/>
        <end position="217"/>
    </location>
</feature>
<dbReference type="Proteomes" id="UP001444661">
    <property type="component" value="Unassembled WGS sequence"/>
</dbReference>
<dbReference type="CDD" id="cd12148">
    <property type="entry name" value="fungal_TF_MHR"/>
    <property type="match status" value="1"/>
</dbReference>
<accession>A0ABR1RTD4</accession>
<evidence type="ECO:0000256" key="1">
    <source>
        <dbReference type="ARBA" id="ARBA00004123"/>
    </source>
</evidence>
<evidence type="ECO:0000256" key="2">
    <source>
        <dbReference type="ARBA" id="ARBA00023242"/>
    </source>
</evidence>
<gene>
    <name evidence="4" type="ORF">PG993_014152</name>
</gene>
<evidence type="ECO:0000313" key="4">
    <source>
        <dbReference type="EMBL" id="KAK8017826.1"/>
    </source>
</evidence>
<dbReference type="InterPro" id="IPR050613">
    <property type="entry name" value="Sec_Metabolite_Reg"/>
</dbReference>
<dbReference type="EMBL" id="JAQQWK010000013">
    <property type="protein sequence ID" value="KAK8017826.1"/>
    <property type="molecule type" value="Genomic_DNA"/>
</dbReference>